<evidence type="ECO:0000256" key="6">
    <source>
        <dbReference type="ARBA" id="ARBA00023242"/>
    </source>
</evidence>
<dbReference type="InterPro" id="IPR036864">
    <property type="entry name" value="Zn2-C6_fun-type_DNA-bd_sf"/>
</dbReference>
<organism evidence="8 9">
    <name type="scientific">Byssochlamys spectabilis (strain No. 5 / NBRC 109023)</name>
    <name type="common">Paecilomyces variotii</name>
    <dbReference type="NCBI Taxonomy" id="1356009"/>
    <lineage>
        <taxon>Eukaryota</taxon>
        <taxon>Fungi</taxon>
        <taxon>Dikarya</taxon>
        <taxon>Ascomycota</taxon>
        <taxon>Pezizomycotina</taxon>
        <taxon>Eurotiomycetes</taxon>
        <taxon>Eurotiomycetidae</taxon>
        <taxon>Eurotiales</taxon>
        <taxon>Thermoascaceae</taxon>
        <taxon>Paecilomyces</taxon>
    </lineage>
</organism>
<proteinExistence type="predicted"/>
<keyword evidence="5" id="KW-0804">Transcription</keyword>
<dbReference type="InterPro" id="IPR021858">
    <property type="entry name" value="Fun_TF"/>
</dbReference>
<dbReference type="OrthoDB" id="4521400at2759"/>
<evidence type="ECO:0000313" key="8">
    <source>
        <dbReference type="EMBL" id="GAD92548.1"/>
    </source>
</evidence>
<dbReference type="PANTHER" id="PTHR36206">
    <property type="entry name" value="ASPERCRYPTIN BIOSYNTHESIS CLUSTER-SPECIFIC TRANSCRIPTION REGULATOR ATNN-RELATED"/>
    <property type="match status" value="1"/>
</dbReference>
<dbReference type="GO" id="GO:0008270">
    <property type="term" value="F:zinc ion binding"/>
    <property type="evidence" value="ECO:0007669"/>
    <property type="project" value="InterPro"/>
</dbReference>
<gene>
    <name evidence="8" type="ORF">PVAR5_1141</name>
</gene>
<evidence type="ECO:0000256" key="2">
    <source>
        <dbReference type="ARBA" id="ARBA00022833"/>
    </source>
</evidence>
<name>V5FL50_BYSSN</name>
<dbReference type="InParanoid" id="V5FL50"/>
<dbReference type="GO" id="GO:0003677">
    <property type="term" value="F:DNA binding"/>
    <property type="evidence" value="ECO:0007669"/>
    <property type="project" value="UniProtKB-KW"/>
</dbReference>
<evidence type="ECO:0008006" key="10">
    <source>
        <dbReference type="Google" id="ProtNLM"/>
    </source>
</evidence>
<dbReference type="PANTHER" id="PTHR36206:SF12">
    <property type="entry name" value="ASPERCRYPTIN BIOSYNTHESIS CLUSTER-SPECIFIC TRANSCRIPTION REGULATOR ATNN-RELATED"/>
    <property type="match status" value="1"/>
</dbReference>
<dbReference type="EMBL" id="BAUL01000029">
    <property type="protein sequence ID" value="GAD92548.1"/>
    <property type="molecule type" value="Genomic_DNA"/>
</dbReference>
<dbReference type="AlphaFoldDB" id="V5FL50"/>
<evidence type="ECO:0000256" key="3">
    <source>
        <dbReference type="ARBA" id="ARBA00023015"/>
    </source>
</evidence>
<keyword evidence="3" id="KW-0805">Transcription regulation</keyword>
<evidence type="ECO:0000256" key="4">
    <source>
        <dbReference type="ARBA" id="ARBA00023125"/>
    </source>
</evidence>
<dbReference type="Pfam" id="PF11951">
    <property type="entry name" value="Fungal_trans_2"/>
    <property type="match status" value="1"/>
</dbReference>
<comment type="caution">
    <text evidence="8">The sequence shown here is derived from an EMBL/GenBank/DDBJ whole genome shotgun (WGS) entry which is preliminary data.</text>
</comment>
<evidence type="ECO:0000256" key="5">
    <source>
        <dbReference type="ARBA" id="ARBA00023163"/>
    </source>
</evidence>
<accession>V5FL50</accession>
<dbReference type="InterPro" id="IPR052360">
    <property type="entry name" value="Transcr_Regulatory_Proteins"/>
</dbReference>
<keyword evidence="2" id="KW-0862">Zinc</keyword>
<keyword evidence="9" id="KW-1185">Reference proteome</keyword>
<dbReference type="GO" id="GO:0000981">
    <property type="term" value="F:DNA-binding transcription factor activity, RNA polymerase II-specific"/>
    <property type="evidence" value="ECO:0007669"/>
    <property type="project" value="InterPro"/>
</dbReference>
<dbReference type="InterPro" id="IPR001138">
    <property type="entry name" value="Zn2Cys6_DnaBD"/>
</dbReference>
<feature type="region of interest" description="Disordered" evidence="7">
    <location>
        <begin position="1"/>
        <end position="22"/>
    </location>
</feature>
<reference evidence="9" key="1">
    <citation type="journal article" date="2014" name="Genome Announc.">
        <title>Draft genome sequence of the formaldehyde-resistant fungus Byssochlamys spectabilis No. 5 (anamorph Paecilomyces variotii No. 5) (NBRC109023).</title>
        <authorList>
            <person name="Oka T."/>
            <person name="Ekino K."/>
            <person name="Fukuda K."/>
            <person name="Nomura Y."/>
        </authorList>
    </citation>
    <scope>NUCLEOTIDE SEQUENCE [LARGE SCALE GENOMIC DNA]</scope>
    <source>
        <strain evidence="9">No. 5 / NBRC 109023</strain>
    </source>
</reference>
<keyword evidence="4" id="KW-0238">DNA-binding</keyword>
<dbReference type="CDD" id="cd00067">
    <property type="entry name" value="GAL4"/>
    <property type="match status" value="1"/>
</dbReference>
<dbReference type="HOGENOM" id="CLU_011409_2_2_1"/>
<keyword evidence="6" id="KW-0539">Nucleus</keyword>
<sequence length="521" mass="58850">MTQPNGPKYGHVRTENPKHRKSRGGCITCKSVCPSTIATVTGVIDKKSRIRRKKCDETQPSCHRCTSTGRKCDGYRRVKLDALDSSHTRRILFNPRRNAVGLGFEAFLDHFRQVTIPQFAVYYNSTLWQVILAQTSVSVEDLSYAAIALGAAHLEHGRYNSETTEYEISTLHPYVDALYKSRRALSRLSEEHAVCISFALSLLLAAVEVLRDNPHCAIMHLANGLKISFSTGQCTIYSPSIIRSDCLLIEETTSLIKRLEVAFSGADNEGHGIQRHEQAHKDTRQALNNAFVDLMSFIHRLIEFHKPDISVHEFYTFLHQLEDWDNRLLGLSITAAENLFRDFQLLKICREAAYLLLLAKRYSSDLARPEQDHANCLLELKAYFSKLIMLEARVKSESHFIAHLTPAQSKLLAIRHRLLPVNVSFRGTDAIHESIVPNAIERLVMLDEDAARTSGLIPAEALCVDVTSTLEQGLVAIRYCVQDEKSVFVWVEQRAEIWKPAVFKNEQGKQIPQRGAPGDQF</sequence>
<dbReference type="Proteomes" id="UP000018001">
    <property type="component" value="Unassembled WGS sequence"/>
</dbReference>
<evidence type="ECO:0000256" key="7">
    <source>
        <dbReference type="SAM" id="MobiDB-lite"/>
    </source>
</evidence>
<keyword evidence="1" id="KW-0479">Metal-binding</keyword>
<dbReference type="SUPFAM" id="SSF57701">
    <property type="entry name" value="Zn2/Cys6 DNA-binding domain"/>
    <property type="match status" value="1"/>
</dbReference>
<evidence type="ECO:0000313" key="9">
    <source>
        <dbReference type="Proteomes" id="UP000018001"/>
    </source>
</evidence>
<evidence type="ECO:0000256" key="1">
    <source>
        <dbReference type="ARBA" id="ARBA00022723"/>
    </source>
</evidence>
<protein>
    <recommendedName>
        <fullName evidence="10">Zn(2)-C6 fungal-type domain-containing protein</fullName>
    </recommendedName>
</protein>